<reference evidence="2" key="1">
    <citation type="submission" date="2010-06" db="EMBL/GenBank/DDBJ databases">
        <authorList>
            <person name="Jiang H."/>
            <person name="Abraham K."/>
            <person name="Ali S."/>
            <person name="Alsbrooks S.L."/>
            <person name="Anim B.N."/>
            <person name="Anosike U.S."/>
            <person name="Attaway T."/>
            <person name="Bandaranaike D.P."/>
            <person name="Battles P.K."/>
            <person name="Bell S.N."/>
            <person name="Bell A.V."/>
            <person name="Beltran B."/>
            <person name="Bickham C."/>
            <person name="Bustamante Y."/>
            <person name="Caleb T."/>
            <person name="Canada A."/>
            <person name="Cardenas V."/>
            <person name="Carter K."/>
            <person name="Chacko J."/>
            <person name="Chandrabose M.N."/>
            <person name="Chavez D."/>
            <person name="Chavez A."/>
            <person name="Chen L."/>
            <person name="Chu H.-S."/>
            <person name="Claassen K.J."/>
            <person name="Cockrell R."/>
            <person name="Collins M."/>
            <person name="Cooper J.A."/>
            <person name="Cree A."/>
            <person name="Curry S.M."/>
            <person name="Da Y."/>
            <person name="Dao M.D."/>
            <person name="Das B."/>
            <person name="Davila M.-L."/>
            <person name="Davy-Carroll L."/>
            <person name="Denson S."/>
            <person name="Dinh H."/>
            <person name="Ebong V.E."/>
            <person name="Edwards J.R."/>
            <person name="Egan A."/>
            <person name="El-Daye J."/>
            <person name="Escobedo L."/>
            <person name="Fernandez S."/>
            <person name="Fernando P.R."/>
            <person name="Flagg N."/>
            <person name="Forbes L.D."/>
            <person name="Fowler R.G."/>
            <person name="Fu Q."/>
            <person name="Gabisi R.A."/>
            <person name="Ganer J."/>
            <person name="Garbino Pronczuk A."/>
            <person name="Garcia R.M."/>
            <person name="Garner T."/>
            <person name="Garrett T.E."/>
            <person name="Gonzalez D.A."/>
            <person name="Hamid H."/>
            <person name="Hawkins E.S."/>
            <person name="Hirani K."/>
            <person name="Hogues M.E."/>
            <person name="Hollins B."/>
            <person name="Hsiao C.-H."/>
            <person name="Jabil R."/>
            <person name="James M.L."/>
            <person name="Jhangiani S.N."/>
            <person name="Johnson B."/>
            <person name="Johnson Q."/>
            <person name="Joshi V."/>
            <person name="Kalu J.B."/>
            <person name="Kam C."/>
            <person name="Kashfia A."/>
            <person name="Keebler J."/>
            <person name="Kisamo H."/>
            <person name="Kovar C.L."/>
            <person name="Lago L.A."/>
            <person name="Lai C.-Y."/>
            <person name="Laidlaw J."/>
            <person name="Lara F."/>
            <person name="Le T.-K."/>
            <person name="Lee S.L."/>
            <person name="Legall F.H."/>
            <person name="Lemon S.J."/>
            <person name="Lewis L.R."/>
            <person name="Li B."/>
            <person name="Liu Y."/>
            <person name="Liu Y.-S."/>
            <person name="Lopez J."/>
            <person name="Lozado R.J."/>
            <person name="Lu J."/>
            <person name="Madu R.C."/>
            <person name="Maheshwari M."/>
            <person name="Maheshwari R."/>
            <person name="Malloy K."/>
            <person name="Martinez E."/>
            <person name="Mathew T."/>
            <person name="Mercado I.C."/>
            <person name="Mercado C."/>
            <person name="Meyer B."/>
            <person name="Montgomery K."/>
            <person name="Morgan M.B."/>
            <person name="Munidasa M."/>
            <person name="Nazareth L.V."/>
            <person name="Nelson J."/>
            <person name="Ng B.M."/>
            <person name="Nguyen N.B."/>
            <person name="Nguyen P.Q."/>
            <person name="Nguyen T."/>
            <person name="Obregon M."/>
            <person name="Okwuonu G.O."/>
            <person name="Onwere C.G."/>
            <person name="Orozco G."/>
            <person name="Parra A."/>
            <person name="Patel S."/>
            <person name="Patil S."/>
            <person name="Perez A."/>
            <person name="Perez Y."/>
            <person name="Pham C."/>
            <person name="Primus E.L."/>
            <person name="Pu L.-L."/>
            <person name="Puazo M."/>
            <person name="Qin X."/>
            <person name="Quiroz J.B."/>
            <person name="Reese J."/>
            <person name="Richards S."/>
            <person name="Rives C.M."/>
            <person name="Robberts R."/>
            <person name="Ruiz S.J."/>
            <person name="Ruiz M.J."/>
            <person name="Santibanez J."/>
            <person name="Schneider B.W."/>
            <person name="Sisson I."/>
            <person name="Smith M."/>
            <person name="Sodergren E."/>
            <person name="Song X.-Z."/>
            <person name="Song B.B."/>
            <person name="Summersgill H."/>
            <person name="Thelus R."/>
            <person name="Thornton R.D."/>
            <person name="Trejos Z.Y."/>
            <person name="Usmani K."/>
            <person name="Vattathil S."/>
            <person name="Villasana D."/>
            <person name="Walker D.L."/>
            <person name="Wang S."/>
            <person name="Wang K."/>
            <person name="White C.S."/>
            <person name="Williams A.C."/>
            <person name="Williamson J."/>
            <person name="Wilson K."/>
            <person name="Woghiren I.O."/>
            <person name="Woodworth J.R."/>
            <person name="Worley K.C."/>
            <person name="Wright R.A."/>
            <person name="Wu W."/>
            <person name="Young L."/>
            <person name="Zhang L."/>
            <person name="Zhang J."/>
            <person name="Zhu Y."/>
            <person name="Muzny D.M."/>
            <person name="Weinstock G."/>
            <person name="Gibbs R.A."/>
        </authorList>
    </citation>
    <scope>NUCLEOTIDE SEQUENCE [LARGE SCALE GENOMIC DNA]</scope>
    <source>
        <strain evidence="2">LSR1</strain>
    </source>
</reference>
<dbReference type="Proteomes" id="UP000007819">
    <property type="component" value="Unassembled WGS sequence"/>
</dbReference>
<dbReference type="OrthoDB" id="10571947at2759"/>
<keyword evidence="2" id="KW-1185">Reference proteome</keyword>
<sequence length="273" mass="31854">MQICNCRSEEINALLTTDTTGKERLVRFSGDEEPIYEMVLTVRAGGRVLVVVLKKEGEYIKEKLLFLYNGPEPFIYRQKHSFRFWIEQKCRHMLYTPTKTFLDGQLREICQWLVNEFRNPNAEGVSSTPYRYHLDIERPLLVQNRPRTICVANIVFNRIKPPAPTGEETVEQLEADINLTTRVIDEFFQINNEIDIGAWSRFRNIQMRRVATLKTNNSNNDNRINQSNNSYIGVSSNNGDWLDNILSDMDELEIVNNTYRYSIRLSDIDSDSD</sequence>
<proteinExistence type="predicted"/>
<reference evidence="1" key="2">
    <citation type="submission" date="2022-06" db="UniProtKB">
        <authorList>
            <consortium name="EnsemblMetazoa"/>
        </authorList>
    </citation>
    <scope>IDENTIFICATION</scope>
</reference>
<name>A0A8R2JW93_ACYPI</name>
<dbReference type="RefSeq" id="XP_029347806.1">
    <property type="nucleotide sequence ID" value="XM_029491946.1"/>
</dbReference>
<dbReference type="AlphaFoldDB" id="A0A8R2JW93"/>
<evidence type="ECO:0000313" key="1">
    <source>
        <dbReference type="EnsemblMetazoa" id="XP_029347806.1"/>
    </source>
</evidence>
<dbReference type="GeneID" id="115034630"/>
<evidence type="ECO:0000313" key="2">
    <source>
        <dbReference type="Proteomes" id="UP000007819"/>
    </source>
</evidence>
<dbReference type="KEGG" id="api:115034630"/>
<organism evidence="1 2">
    <name type="scientific">Acyrthosiphon pisum</name>
    <name type="common">Pea aphid</name>
    <dbReference type="NCBI Taxonomy" id="7029"/>
    <lineage>
        <taxon>Eukaryota</taxon>
        <taxon>Metazoa</taxon>
        <taxon>Ecdysozoa</taxon>
        <taxon>Arthropoda</taxon>
        <taxon>Hexapoda</taxon>
        <taxon>Insecta</taxon>
        <taxon>Pterygota</taxon>
        <taxon>Neoptera</taxon>
        <taxon>Paraneoptera</taxon>
        <taxon>Hemiptera</taxon>
        <taxon>Sternorrhyncha</taxon>
        <taxon>Aphidomorpha</taxon>
        <taxon>Aphidoidea</taxon>
        <taxon>Aphididae</taxon>
        <taxon>Macrosiphini</taxon>
        <taxon>Acyrthosiphon</taxon>
    </lineage>
</organism>
<accession>A0A8R2JW93</accession>
<dbReference type="EnsemblMetazoa" id="XM_029491946.1">
    <property type="protein sequence ID" value="XP_029347806.1"/>
    <property type="gene ID" value="LOC115034630"/>
</dbReference>
<protein>
    <submittedName>
        <fullName evidence="1">Uncharacterized protein</fullName>
    </submittedName>
</protein>